<dbReference type="EMBL" id="JAGTTL010000003">
    <property type="protein sequence ID" value="KAK6325925.1"/>
    <property type="molecule type" value="Genomic_DNA"/>
</dbReference>
<name>A0AAN8R2G5_9TELE</name>
<dbReference type="PANTHER" id="PTHR46745">
    <property type="entry name" value="TSC22 DOMAIN FAMILY PROTEIN 1"/>
    <property type="match status" value="1"/>
</dbReference>
<feature type="compositionally biased region" description="Polar residues" evidence="4">
    <location>
        <begin position="33"/>
        <end position="43"/>
    </location>
</feature>
<feature type="compositionally biased region" description="Low complexity" evidence="4">
    <location>
        <begin position="390"/>
        <end position="399"/>
    </location>
</feature>
<sequence length="895" mass="92107">MLCMSGHNNQLALVATQLVPRYWLRVGHKMHQQDFSGDSTGSRKMSFHNRRGSNTTGSGGVSGSAAGSSNVIPTDDYQSTSQAGSSSPGPHHHPLSLNLSQSGSQVKKKSGFQITSVTLAQVSVSTNNSIADDTESYDDMDESHTEDLSSSEMLDVSVSRDTGVPERSSSDETLNSPHGVETPGAASPNQPLIPHSLPQGPPSEPLQPRGPPQPGNMVNGTVHNLQENVVAAAFTVSVAGGSSSGMAGPNQTQMGQGMVENTTTQFSGTITAGPGMDVSSIDGGSGVPPSADPISFDSSGGRQGTSSGVGSLPGGTGPTNSTQIGMAGVVAQAMTSSTQTQTQAAPGSRFRVVKLDSNSEPFRKGRWMCTEYYEKEVPPAAPTSDPAPAPSAAGPESEAWNGSVVASVVQYGGPEMEAGNGSVVASVVQYGGPEMEAGNGSVVASVVQYGGPEMEAGNGSVVASVVQYGGPEMEAWNGSVVASVVQYGGPEMEAGNGSVVASVVQYGGPEMEAGNGSVVASVVQYGGPEMEAGNGSVVASVVQYGGPEMEAGASQTLQPYQQHQDYTSPQTVHMVPQDPNPLLLQQTSMVPPGTLPAAPQVNAQGAGSQAMPLQVPYTMDHAQTGQPTQQLPAVLVSQTGSRPPDFIQPTAPLQSQVLPPHPGSLGVSMPGPAAVPQPLPSQLQNLPAQQLHPHPHPQHPSAPFVTTLRADLQPLLTHGVPLSHTSLAQSGAPYGGSIPSLTASQLQDAQRLLFQHQSRLGAAGRGCSMENMGKAGEASALVAAAAGLRTQSADGEEDSSSGASLVAIDNKIEQAMDLVKSHLMYAVREEVDVLKDQIKELIERNSQLEQENNLLKTLASPEQMAQFQAQVQPSSGSPNPQPQPLPSSQSSGTSA</sequence>
<keyword evidence="6" id="KW-1185">Reference proteome</keyword>
<dbReference type="CDD" id="cd21938">
    <property type="entry name" value="ZIP_TSC22D1"/>
    <property type="match status" value="1"/>
</dbReference>
<comment type="caution">
    <text evidence="5">The sequence shown here is derived from an EMBL/GenBank/DDBJ whole genome shotgun (WGS) entry which is preliminary data.</text>
</comment>
<feature type="region of interest" description="Disordered" evidence="4">
    <location>
        <begin position="333"/>
        <end position="352"/>
    </location>
</feature>
<organism evidence="5 6">
    <name type="scientific">Coregonus suidteri</name>
    <dbReference type="NCBI Taxonomy" id="861788"/>
    <lineage>
        <taxon>Eukaryota</taxon>
        <taxon>Metazoa</taxon>
        <taxon>Chordata</taxon>
        <taxon>Craniata</taxon>
        <taxon>Vertebrata</taxon>
        <taxon>Euteleostomi</taxon>
        <taxon>Actinopterygii</taxon>
        <taxon>Neopterygii</taxon>
        <taxon>Teleostei</taxon>
        <taxon>Protacanthopterygii</taxon>
        <taxon>Salmoniformes</taxon>
        <taxon>Salmonidae</taxon>
        <taxon>Coregoninae</taxon>
        <taxon>Coregonus</taxon>
    </lineage>
</organism>
<dbReference type="FunFam" id="1.20.5.490:FF:000002">
    <property type="entry name" value="TSC22 domain family, member 1"/>
    <property type="match status" value="1"/>
</dbReference>
<dbReference type="GO" id="GO:0043066">
    <property type="term" value="P:negative regulation of apoptotic process"/>
    <property type="evidence" value="ECO:0007669"/>
    <property type="project" value="TreeGrafter"/>
</dbReference>
<keyword evidence="3" id="KW-0175">Coiled coil</keyword>
<feature type="compositionally biased region" description="Pro residues" evidence="4">
    <location>
        <begin position="379"/>
        <end position="389"/>
    </location>
</feature>
<dbReference type="InterPro" id="IPR000580">
    <property type="entry name" value="TSC22/Bun"/>
</dbReference>
<feature type="compositionally biased region" description="Pro residues" evidence="4">
    <location>
        <begin position="199"/>
        <end position="214"/>
    </location>
</feature>
<feature type="region of interest" description="Disordered" evidence="4">
    <location>
        <begin position="32"/>
        <end position="104"/>
    </location>
</feature>
<comment type="similarity">
    <text evidence="1">Belongs to the TSC-22/Dip/Bun family.</text>
</comment>
<feature type="region of interest" description="Disordered" evidence="4">
    <location>
        <begin position="377"/>
        <end position="399"/>
    </location>
</feature>
<proteinExistence type="inferred from homology"/>
<feature type="region of interest" description="Disordered" evidence="4">
    <location>
        <begin position="660"/>
        <end position="681"/>
    </location>
</feature>
<feature type="compositionally biased region" description="Low complexity" evidence="4">
    <location>
        <begin position="886"/>
        <end position="895"/>
    </location>
</feature>
<accession>A0AAN8R2G5</accession>
<dbReference type="GO" id="GO:0008284">
    <property type="term" value="P:positive regulation of cell population proliferation"/>
    <property type="evidence" value="ECO:0007669"/>
    <property type="project" value="TreeGrafter"/>
</dbReference>
<feature type="region of interest" description="Disordered" evidence="4">
    <location>
        <begin position="130"/>
        <end position="220"/>
    </location>
</feature>
<feature type="compositionally biased region" description="Low complexity" evidence="4">
    <location>
        <begin position="333"/>
        <end position="345"/>
    </location>
</feature>
<dbReference type="AlphaFoldDB" id="A0AAN8R2G5"/>
<protein>
    <recommendedName>
        <fullName evidence="2">TSC22 domain family protein 1</fullName>
    </recommendedName>
</protein>
<dbReference type="GO" id="GO:0006357">
    <property type="term" value="P:regulation of transcription by RNA polymerase II"/>
    <property type="evidence" value="ECO:0007669"/>
    <property type="project" value="InterPro"/>
</dbReference>
<dbReference type="GO" id="GO:0005829">
    <property type="term" value="C:cytosol"/>
    <property type="evidence" value="ECO:0007669"/>
    <property type="project" value="TreeGrafter"/>
</dbReference>
<feature type="coiled-coil region" evidence="3">
    <location>
        <begin position="824"/>
        <end position="858"/>
    </location>
</feature>
<dbReference type="GO" id="GO:0005634">
    <property type="term" value="C:nucleus"/>
    <property type="evidence" value="ECO:0007669"/>
    <property type="project" value="TreeGrafter"/>
</dbReference>
<gene>
    <name evidence="5" type="ORF">J4Q44_G00052670</name>
</gene>
<dbReference type="Gene3D" id="1.20.5.490">
    <property type="entry name" value="Single helix bin"/>
    <property type="match status" value="1"/>
</dbReference>
<dbReference type="PANTHER" id="PTHR46745:SF1">
    <property type="entry name" value="TSC22 DOMAIN FAMILY PROTEIN 1"/>
    <property type="match status" value="1"/>
</dbReference>
<feature type="compositionally biased region" description="Acidic residues" evidence="4">
    <location>
        <begin position="132"/>
        <end position="141"/>
    </location>
</feature>
<evidence type="ECO:0000256" key="1">
    <source>
        <dbReference type="ARBA" id="ARBA00007908"/>
    </source>
</evidence>
<feature type="region of interest" description="Disordered" evidence="4">
    <location>
        <begin position="865"/>
        <end position="895"/>
    </location>
</feature>
<evidence type="ECO:0000256" key="2">
    <source>
        <dbReference type="ARBA" id="ARBA00039911"/>
    </source>
</evidence>
<feature type="compositionally biased region" description="Polar residues" evidence="4">
    <location>
        <begin position="296"/>
        <end position="309"/>
    </location>
</feature>
<evidence type="ECO:0000256" key="3">
    <source>
        <dbReference type="SAM" id="Coils"/>
    </source>
</evidence>
<dbReference type="Proteomes" id="UP001356427">
    <property type="component" value="Unassembled WGS sequence"/>
</dbReference>
<dbReference type="Pfam" id="PF01166">
    <property type="entry name" value="TSC22"/>
    <property type="match status" value="1"/>
</dbReference>
<evidence type="ECO:0000256" key="4">
    <source>
        <dbReference type="SAM" id="MobiDB-lite"/>
    </source>
</evidence>
<evidence type="ECO:0000313" key="6">
    <source>
        <dbReference type="Proteomes" id="UP001356427"/>
    </source>
</evidence>
<reference evidence="5 6" key="1">
    <citation type="submission" date="2021-04" db="EMBL/GenBank/DDBJ databases">
        <authorList>
            <person name="De Guttry C."/>
            <person name="Zahm M."/>
            <person name="Klopp C."/>
            <person name="Cabau C."/>
            <person name="Louis A."/>
            <person name="Berthelot C."/>
            <person name="Parey E."/>
            <person name="Roest Crollius H."/>
            <person name="Montfort J."/>
            <person name="Robinson-Rechavi M."/>
            <person name="Bucao C."/>
            <person name="Bouchez O."/>
            <person name="Gislard M."/>
            <person name="Lluch J."/>
            <person name="Milhes M."/>
            <person name="Lampietro C."/>
            <person name="Lopez Roques C."/>
            <person name="Donnadieu C."/>
            <person name="Braasch I."/>
            <person name="Desvignes T."/>
            <person name="Postlethwait J."/>
            <person name="Bobe J."/>
            <person name="Wedekind C."/>
            <person name="Guiguen Y."/>
        </authorList>
    </citation>
    <scope>NUCLEOTIDE SEQUENCE [LARGE SCALE GENOMIC DNA]</scope>
    <source>
        <strain evidence="5">Cs_M1</strain>
        <tissue evidence="5">Blood</tissue>
    </source>
</reference>
<feature type="region of interest" description="Disordered" evidence="4">
    <location>
        <begin position="266"/>
        <end position="323"/>
    </location>
</feature>
<evidence type="ECO:0000313" key="5">
    <source>
        <dbReference type="EMBL" id="KAK6325925.1"/>
    </source>
</evidence>
<dbReference type="SUPFAM" id="SSF58026">
    <property type="entry name" value="Delta-sleep-inducing peptide immunoreactive peptide"/>
    <property type="match status" value="1"/>
</dbReference>
<feature type="compositionally biased region" description="Low complexity" evidence="4">
    <location>
        <begin position="81"/>
        <end position="104"/>
    </location>
</feature>